<proteinExistence type="predicted"/>
<sequence>MAHEQQATDASWILSAFPAALRAEAAEVAHALPPSPFPWSTLPASSDTTSVVLDKETVTLPGRIYHDALPPDTPFTRLLSPVVAACAYTRHHDGYVRQRSLRTLLRGPSALEAWVVPYVVKLVDEYVVEIVADVAAFLTEVDVEGSPQQRAYGRVLAQNPEMLRLLSARVSSYWDCYHRRRHPRLEDYPGRRLARAFSRAAKLEQALPRSRR</sequence>
<accession>A0ABX1K172</accession>
<dbReference type="RefSeq" id="WP_168678401.1">
    <property type="nucleotide sequence ID" value="NZ_JAAXOY010000123.1"/>
</dbReference>
<dbReference type="EMBL" id="JAAXOY010000123">
    <property type="protein sequence ID" value="NKY39261.1"/>
    <property type="molecule type" value="Genomic_DNA"/>
</dbReference>
<keyword evidence="2" id="KW-1185">Reference proteome</keyword>
<evidence type="ECO:0000313" key="2">
    <source>
        <dbReference type="Proteomes" id="UP000777774"/>
    </source>
</evidence>
<evidence type="ECO:0000313" key="1">
    <source>
        <dbReference type="EMBL" id="NKY39261.1"/>
    </source>
</evidence>
<dbReference type="Proteomes" id="UP000777774">
    <property type="component" value="Unassembled WGS sequence"/>
</dbReference>
<comment type="caution">
    <text evidence="1">The sequence shown here is derived from an EMBL/GenBank/DDBJ whole genome shotgun (WGS) entry which is preliminary data.</text>
</comment>
<gene>
    <name evidence="1" type="ORF">HGA02_06870</name>
</gene>
<organism evidence="1 2">
    <name type="scientific">Cellulomonas septica</name>
    <dbReference type="NCBI Taxonomy" id="285080"/>
    <lineage>
        <taxon>Bacteria</taxon>
        <taxon>Bacillati</taxon>
        <taxon>Actinomycetota</taxon>
        <taxon>Actinomycetes</taxon>
        <taxon>Micrococcales</taxon>
        <taxon>Cellulomonadaceae</taxon>
        <taxon>Cellulomonas</taxon>
    </lineage>
</organism>
<protein>
    <submittedName>
        <fullName evidence="1">Uncharacterized protein</fullName>
    </submittedName>
</protein>
<name>A0ABX1K172_9CELL</name>
<reference evidence="1 2" key="1">
    <citation type="submission" date="2020-04" db="EMBL/GenBank/DDBJ databases">
        <title>MicrobeNet Type strains.</title>
        <authorList>
            <person name="Nicholson A.C."/>
        </authorList>
    </citation>
    <scope>NUCLEOTIDE SEQUENCE [LARGE SCALE GENOMIC DNA]</scope>
    <source>
        <strain evidence="1 2">ATCC BAA-787</strain>
    </source>
</reference>